<dbReference type="AlphaFoldDB" id="A0A914UNM8"/>
<evidence type="ECO:0000313" key="2">
    <source>
        <dbReference type="WBParaSite" id="PSAMB.scaffold11404size3375.g34108.t1"/>
    </source>
</evidence>
<sequence>LSELAEVKENQSDANRKALEYKRTSLAPFVETFESFVQSVVKEGAVHEKVKSEPMDF</sequence>
<name>A0A914UNM8_9BILA</name>
<evidence type="ECO:0000313" key="1">
    <source>
        <dbReference type="Proteomes" id="UP000887566"/>
    </source>
</evidence>
<reference evidence="2" key="1">
    <citation type="submission" date="2022-11" db="UniProtKB">
        <authorList>
            <consortium name="WormBaseParasite"/>
        </authorList>
    </citation>
    <scope>IDENTIFICATION</scope>
</reference>
<dbReference type="WBParaSite" id="PSAMB.scaffold11404size3375.g34108.t1">
    <property type="protein sequence ID" value="PSAMB.scaffold11404size3375.g34108.t1"/>
    <property type="gene ID" value="PSAMB.scaffold11404size3375.g34108"/>
</dbReference>
<proteinExistence type="predicted"/>
<organism evidence="1 2">
    <name type="scientific">Plectus sambesii</name>
    <dbReference type="NCBI Taxonomy" id="2011161"/>
    <lineage>
        <taxon>Eukaryota</taxon>
        <taxon>Metazoa</taxon>
        <taxon>Ecdysozoa</taxon>
        <taxon>Nematoda</taxon>
        <taxon>Chromadorea</taxon>
        <taxon>Plectida</taxon>
        <taxon>Plectina</taxon>
        <taxon>Plectoidea</taxon>
        <taxon>Plectidae</taxon>
        <taxon>Plectus</taxon>
    </lineage>
</organism>
<dbReference type="Proteomes" id="UP000887566">
    <property type="component" value="Unplaced"/>
</dbReference>
<protein>
    <submittedName>
        <fullName evidence="2">Uncharacterized protein</fullName>
    </submittedName>
</protein>
<keyword evidence="1" id="KW-1185">Reference proteome</keyword>
<accession>A0A914UNM8</accession>